<proteinExistence type="predicted"/>
<feature type="domain" description="Signal transduction histidine kinase internal region" evidence="2">
    <location>
        <begin position="161"/>
        <end position="234"/>
    </location>
</feature>
<dbReference type="InterPro" id="IPR010559">
    <property type="entry name" value="Sig_transdc_His_kin_internal"/>
</dbReference>
<evidence type="ECO:0000313" key="3">
    <source>
        <dbReference type="EMBL" id="MPM51395.1"/>
    </source>
</evidence>
<keyword evidence="1" id="KW-1133">Transmembrane helix</keyword>
<gene>
    <name evidence="3" type="ORF">SDC9_98143</name>
</gene>
<dbReference type="PANTHER" id="PTHR34220:SF7">
    <property type="entry name" value="SENSOR HISTIDINE KINASE YPDA"/>
    <property type="match status" value="1"/>
</dbReference>
<dbReference type="InterPro" id="IPR036890">
    <property type="entry name" value="HATPase_C_sf"/>
</dbReference>
<comment type="caution">
    <text evidence="3">The sequence shown here is derived from an EMBL/GenBank/DDBJ whole genome shotgun (WGS) entry which is preliminary data.</text>
</comment>
<evidence type="ECO:0000259" key="2">
    <source>
        <dbReference type="Pfam" id="PF06580"/>
    </source>
</evidence>
<dbReference type="Pfam" id="PF06580">
    <property type="entry name" value="His_kinase"/>
    <property type="match status" value="1"/>
</dbReference>
<reference evidence="3" key="1">
    <citation type="submission" date="2019-08" db="EMBL/GenBank/DDBJ databases">
        <authorList>
            <person name="Kucharzyk K."/>
            <person name="Murdoch R.W."/>
            <person name="Higgins S."/>
            <person name="Loffler F."/>
        </authorList>
    </citation>
    <scope>NUCLEOTIDE SEQUENCE</scope>
</reference>
<dbReference type="EMBL" id="VSSQ01013395">
    <property type="protein sequence ID" value="MPM51395.1"/>
    <property type="molecule type" value="Genomic_DNA"/>
</dbReference>
<feature type="transmembrane region" description="Helical" evidence="1">
    <location>
        <begin position="12"/>
        <end position="35"/>
    </location>
</feature>
<dbReference type="AlphaFoldDB" id="A0A645ADW3"/>
<dbReference type="InterPro" id="IPR050640">
    <property type="entry name" value="Bact_2-comp_sensor_kinase"/>
</dbReference>
<keyword evidence="1" id="KW-0812">Transmembrane</keyword>
<keyword evidence="1" id="KW-0472">Membrane</keyword>
<evidence type="ECO:0000256" key="1">
    <source>
        <dbReference type="SAM" id="Phobius"/>
    </source>
</evidence>
<feature type="transmembrane region" description="Helical" evidence="1">
    <location>
        <begin position="116"/>
        <end position="136"/>
    </location>
</feature>
<name>A0A645ADW3_9ZZZZ</name>
<dbReference type="Gene3D" id="3.30.565.10">
    <property type="entry name" value="Histidine kinase-like ATPase, C-terminal domain"/>
    <property type="match status" value="1"/>
</dbReference>
<feature type="transmembrane region" description="Helical" evidence="1">
    <location>
        <begin position="76"/>
        <end position="96"/>
    </location>
</feature>
<feature type="transmembrane region" description="Helical" evidence="1">
    <location>
        <begin position="41"/>
        <end position="64"/>
    </location>
</feature>
<dbReference type="GO" id="GO:0000155">
    <property type="term" value="F:phosphorelay sensor kinase activity"/>
    <property type="evidence" value="ECO:0007669"/>
    <property type="project" value="InterPro"/>
</dbReference>
<accession>A0A645ADW3</accession>
<protein>
    <recommendedName>
        <fullName evidence="2">Signal transduction histidine kinase internal region domain-containing protein</fullName>
    </recommendedName>
</protein>
<dbReference type="GO" id="GO:0016020">
    <property type="term" value="C:membrane"/>
    <property type="evidence" value="ECO:0007669"/>
    <property type="project" value="InterPro"/>
</dbReference>
<organism evidence="3">
    <name type="scientific">bioreactor metagenome</name>
    <dbReference type="NCBI Taxonomy" id="1076179"/>
    <lineage>
        <taxon>unclassified sequences</taxon>
        <taxon>metagenomes</taxon>
        <taxon>ecological metagenomes</taxon>
    </lineage>
</organism>
<sequence>MSAKDLFNKFFVISIYTSVIISVLMSAPILSIPAIPLKYSLHGMVIFFISCQIIWFMNVSLLYIFNNKFGRAKTHFRYLISYIVGIGSIIIGTILFKDSLIPDNLDKGSPKSQLGPYMIAIFINSFILFIQELILLREKKSKIEIENAFLLAKNAEAANLLLKQQIQPHFLFNALSTLKALIKSNTQLAEEYTVTLSNFLRASISYNKKDIARISEELELCSSYINLQSIRFGDVIRFEYEIPDNIIQEGFVPAFSIQLLLENAIKHNAATETTPLKIHITYHDNWLRVENNINKKQILDQNTKSGLLNLSERYRMISGEDVRVLNDQKSFVVELEVLSDENSHNRG</sequence>
<dbReference type="PANTHER" id="PTHR34220">
    <property type="entry name" value="SENSOR HISTIDINE KINASE YPDA"/>
    <property type="match status" value="1"/>
</dbReference>